<dbReference type="InterPro" id="IPR010982">
    <property type="entry name" value="Lambda_DNA-bd_dom_sf"/>
</dbReference>
<reference evidence="6 7" key="1">
    <citation type="submission" date="2017-12" db="EMBL/GenBank/DDBJ databases">
        <title>Phylogenetic diversity of female urinary microbiome.</title>
        <authorList>
            <person name="Thomas-White K."/>
            <person name="Wolfe A.J."/>
        </authorList>
    </citation>
    <scope>NUCLEOTIDE SEQUENCE [LARGE SCALE GENOMIC DNA]</scope>
    <source>
        <strain evidence="6 7">UMB0319</strain>
    </source>
</reference>
<dbReference type="PROSITE" id="PS50932">
    <property type="entry name" value="HTH_LACI_2"/>
    <property type="match status" value="1"/>
</dbReference>
<sequence>MGTRVTMHEVAQAAGVSTKTVSNVLRGAGGASQSTRQRVLETATRLGYRVNSGAAALRSGRHGAVALAIPTLQQPIFADLASQLMCTAGDMRVVLELTGGERERELALLAGSWRRQCDALILLPRAIDPATQAEQAEGVVLVAEDGPAHLSRISCPAAAQTVMVAGHLQQLGCTRAAVLGVSEPADRWTETCARGLRAAGIDVPPEAVIRLTEPDSVRGGVEAVTRLLHQGPRVEAIVCHNDAVASGAAATLQRRGARLPEDVVVIGRGDTETAAFASPGITSVSCGAQALAGELVRVVTEMLKSPSIQPETVEVAPLLAIRESSAVSSLSSLPDREDRSSLPGSYPAAEPRG</sequence>
<evidence type="ECO:0000256" key="4">
    <source>
        <dbReference type="SAM" id="MobiDB-lite"/>
    </source>
</evidence>
<dbReference type="GO" id="GO:0000976">
    <property type="term" value="F:transcription cis-regulatory region binding"/>
    <property type="evidence" value="ECO:0007669"/>
    <property type="project" value="TreeGrafter"/>
</dbReference>
<dbReference type="SUPFAM" id="SSF47413">
    <property type="entry name" value="lambda repressor-like DNA-binding domains"/>
    <property type="match status" value="1"/>
</dbReference>
<keyword evidence="3" id="KW-0804">Transcription</keyword>
<dbReference type="Gene3D" id="1.10.260.40">
    <property type="entry name" value="lambda repressor-like DNA-binding domains"/>
    <property type="match status" value="1"/>
</dbReference>
<comment type="caution">
    <text evidence="6">The sequence shown here is derived from an EMBL/GenBank/DDBJ whole genome shotgun (WGS) entry which is preliminary data.</text>
</comment>
<dbReference type="EMBL" id="PKHA01000005">
    <property type="protein sequence ID" value="PKY98647.1"/>
    <property type="molecule type" value="Genomic_DNA"/>
</dbReference>
<dbReference type="RefSeq" id="WP_101638125.1">
    <property type="nucleotide sequence ID" value="NZ_PKHA01000005.1"/>
</dbReference>
<dbReference type="Pfam" id="PF00356">
    <property type="entry name" value="LacI"/>
    <property type="match status" value="1"/>
</dbReference>
<dbReference type="GO" id="GO:0003700">
    <property type="term" value="F:DNA-binding transcription factor activity"/>
    <property type="evidence" value="ECO:0007669"/>
    <property type="project" value="TreeGrafter"/>
</dbReference>
<dbReference type="SUPFAM" id="SSF53822">
    <property type="entry name" value="Periplasmic binding protein-like I"/>
    <property type="match status" value="1"/>
</dbReference>
<dbReference type="InterPro" id="IPR028082">
    <property type="entry name" value="Peripla_BP_I"/>
</dbReference>
<keyword evidence="1" id="KW-0805">Transcription regulation</keyword>
<feature type="region of interest" description="Disordered" evidence="4">
    <location>
        <begin position="327"/>
        <end position="353"/>
    </location>
</feature>
<dbReference type="CDD" id="cd01392">
    <property type="entry name" value="HTH_LacI"/>
    <property type="match status" value="1"/>
</dbReference>
<evidence type="ECO:0000313" key="6">
    <source>
        <dbReference type="EMBL" id="PKY98647.1"/>
    </source>
</evidence>
<dbReference type="PANTHER" id="PTHR30146:SF109">
    <property type="entry name" value="HTH-TYPE TRANSCRIPTIONAL REGULATOR GALS"/>
    <property type="match status" value="1"/>
</dbReference>
<dbReference type="AlphaFoldDB" id="A0A2I1KSR2"/>
<proteinExistence type="predicted"/>
<evidence type="ECO:0000259" key="5">
    <source>
        <dbReference type="PROSITE" id="PS50932"/>
    </source>
</evidence>
<keyword evidence="2" id="KW-0238">DNA-binding</keyword>
<evidence type="ECO:0000256" key="3">
    <source>
        <dbReference type="ARBA" id="ARBA00023163"/>
    </source>
</evidence>
<dbReference type="Pfam" id="PF13377">
    <property type="entry name" value="Peripla_BP_3"/>
    <property type="match status" value="1"/>
</dbReference>
<evidence type="ECO:0000313" key="7">
    <source>
        <dbReference type="Proteomes" id="UP000234778"/>
    </source>
</evidence>
<feature type="domain" description="HTH lacI-type" evidence="5">
    <location>
        <begin position="5"/>
        <end position="59"/>
    </location>
</feature>
<gene>
    <name evidence="6" type="ORF">CYJ26_05970</name>
</gene>
<name>A0A2I1KSR2_9ACTO</name>
<evidence type="ECO:0000256" key="2">
    <source>
        <dbReference type="ARBA" id="ARBA00023125"/>
    </source>
</evidence>
<evidence type="ECO:0000256" key="1">
    <source>
        <dbReference type="ARBA" id="ARBA00023015"/>
    </source>
</evidence>
<dbReference type="Gene3D" id="3.40.50.2300">
    <property type="match status" value="2"/>
</dbReference>
<protein>
    <recommendedName>
        <fullName evidence="5">HTH lacI-type domain-containing protein</fullName>
    </recommendedName>
</protein>
<dbReference type="CDD" id="cd06267">
    <property type="entry name" value="PBP1_LacI_sugar_binding-like"/>
    <property type="match status" value="1"/>
</dbReference>
<dbReference type="InterPro" id="IPR046335">
    <property type="entry name" value="LacI/GalR-like_sensor"/>
</dbReference>
<dbReference type="PANTHER" id="PTHR30146">
    <property type="entry name" value="LACI-RELATED TRANSCRIPTIONAL REPRESSOR"/>
    <property type="match status" value="1"/>
</dbReference>
<dbReference type="GeneID" id="81708477"/>
<accession>A0A2I1KSR2</accession>
<dbReference type="InterPro" id="IPR000843">
    <property type="entry name" value="HTH_LacI"/>
</dbReference>
<dbReference type="PROSITE" id="PS00356">
    <property type="entry name" value="HTH_LACI_1"/>
    <property type="match status" value="1"/>
</dbReference>
<organism evidence="6 7">
    <name type="scientific">Actinomyces urogenitalis</name>
    <dbReference type="NCBI Taxonomy" id="103621"/>
    <lineage>
        <taxon>Bacteria</taxon>
        <taxon>Bacillati</taxon>
        <taxon>Actinomycetota</taxon>
        <taxon>Actinomycetes</taxon>
        <taxon>Actinomycetales</taxon>
        <taxon>Actinomycetaceae</taxon>
        <taxon>Actinomyces</taxon>
    </lineage>
</organism>
<dbReference type="SMART" id="SM00354">
    <property type="entry name" value="HTH_LACI"/>
    <property type="match status" value="1"/>
</dbReference>
<dbReference type="Proteomes" id="UP000234778">
    <property type="component" value="Unassembled WGS sequence"/>
</dbReference>